<gene>
    <name evidence="1" type="ORF">D7294_02605</name>
</gene>
<sequence>MGVACAGLLAAALAACGDDPDKGTNGIGRLSAEEIEQRARQAAEDASSVRLTGTVISDGASYDLDVRLGEEGAVGEVSSQGSEFQLLRIGEDLYIKADAAFWQSDAVPEELDSDPAQQLEGKYLRVAREDPAYEQLSTFTRMDVLDALLTLDGERETGDREEVGGVRAIRVEADGGQGGALDVSLIGTPYPLRLERGGDAGVLRLDDWDQELALEPPAEDEIVDYGEDMVTSAGE</sequence>
<dbReference type="EMBL" id="RBAL01000001">
    <property type="protein sequence ID" value="RKN47087.1"/>
    <property type="molecule type" value="Genomic_DNA"/>
</dbReference>
<accession>A0A3A9ZIA8</accession>
<protein>
    <recommendedName>
        <fullName evidence="3">Lipoprotein</fullName>
    </recommendedName>
</protein>
<dbReference type="OrthoDB" id="4312411at2"/>
<evidence type="ECO:0000313" key="2">
    <source>
        <dbReference type="Proteomes" id="UP000272474"/>
    </source>
</evidence>
<reference evidence="1 2" key="1">
    <citation type="journal article" date="2014" name="Int. J. Syst. Evol. Microbiol.">
        <title>Streptomyces hoynatensis sp. nov., isolated from deep marine sediment.</title>
        <authorList>
            <person name="Veyisoglu A."/>
            <person name="Sahin N."/>
        </authorList>
    </citation>
    <scope>NUCLEOTIDE SEQUENCE [LARGE SCALE GENOMIC DNA]</scope>
    <source>
        <strain evidence="1 2">KCTC 29097</strain>
    </source>
</reference>
<organism evidence="1 2">
    <name type="scientific">Streptomyces hoynatensis</name>
    <dbReference type="NCBI Taxonomy" id="1141874"/>
    <lineage>
        <taxon>Bacteria</taxon>
        <taxon>Bacillati</taxon>
        <taxon>Actinomycetota</taxon>
        <taxon>Actinomycetes</taxon>
        <taxon>Kitasatosporales</taxon>
        <taxon>Streptomycetaceae</taxon>
        <taxon>Streptomyces</taxon>
    </lineage>
</organism>
<proteinExistence type="predicted"/>
<dbReference type="Gene3D" id="2.50.20.20">
    <property type="match status" value="1"/>
</dbReference>
<evidence type="ECO:0000313" key="1">
    <source>
        <dbReference type="EMBL" id="RKN47087.1"/>
    </source>
</evidence>
<keyword evidence="2" id="KW-1185">Reference proteome</keyword>
<dbReference type="RefSeq" id="WP_120674906.1">
    <property type="nucleotide sequence ID" value="NZ_RBAL01000001.1"/>
</dbReference>
<dbReference type="AlphaFoldDB" id="A0A3A9ZIA8"/>
<name>A0A3A9ZIA8_9ACTN</name>
<comment type="caution">
    <text evidence="1">The sequence shown here is derived from an EMBL/GenBank/DDBJ whole genome shotgun (WGS) entry which is preliminary data.</text>
</comment>
<dbReference type="Proteomes" id="UP000272474">
    <property type="component" value="Unassembled WGS sequence"/>
</dbReference>
<evidence type="ECO:0008006" key="3">
    <source>
        <dbReference type="Google" id="ProtNLM"/>
    </source>
</evidence>